<dbReference type="Pfam" id="PF26353">
    <property type="entry name" value="YhfM"/>
    <property type="match status" value="1"/>
</dbReference>
<dbReference type="EMBL" id="JAHQCR010000022">
    <property type="protein sequence ID" value="MBU9720871.1"/>
    <property type="molecule type" value="Genomic_DNA"/>
</dbReference>
<organism evidence="2 3">
    <name type="scientific">Evansella alkalicola</name>
    <dbReference type="NCBI Taxonomy" id="745819"/>
    <lineage>
        <taxon>Bacteria</taxon>
        <taxon>Bacillati</taxon>
        <taxon>Bacillota</taxon>
        <taxon>Bacilli</taxon>
        <taxon>Bacillales</taxon>
        <taxon>Bacillaceae</taxon>
        <taxon>Evansella</taxon>
    </lineage>
</organism>
<evidence type="ECO:0000313" key="3">
    <source>
        <dbReference type="Proteomes" id="UP000790580"/>
    </source>
</evidence>
<keyword evidence="3" id="KW-1185">Reference proteome</keyword>
<comment type="caution">
    <text evidence="2">The sequence shown here is derived from an EMBL/GenBank/DDBJ whole genome shotgun (WGS) entry which is preliminary data.</text>
</comment>
<evidence type="ECO:0000259" key="1">
    <source>
        <dbReference type="Pfam" id="PF26353"/>
    </source>
</evidence>
<gene>
    <name evidence="2" type="ORF">KS407_05340</name>
</gene>
<sequence length="134" mass="15395">MKRTWILLICCFVILFGTGCTSMWDSTMYKDKYVSHIILEDVKNGGEYSKTFRDHKRMNVFIDAIENGEELPGILSYSTEFWLSINFDDGSVEQFDFSLGTDDDIEGLLVNLINTHKGFAITIEDSNALREIIY</sequence>
<feature type="domain" description="YhfM-like" evidence="1">
    <location>
        <begin position="32"/>
        <end position="133"/>
    </location>
</feature>
<dbReference type="RefSeq" id="WP_140354914.1">
    <property type="nucleotide sequence ID" value="NZ_JAHQCR010000022.1"/>
</dbReference>
<proteinExistence type="predicted"/>
<accession>A0ABS6JS26</accession>
<evidence type="ECO:0000313" key="2">
    <source>
        <dbReference type="EMBL" id="MBU9720871.1"/>
    </source>
</evidence>
<dbReference type="PROSITE" id="PS51257">
    <property type="entry name" value="PROKAR_LIPOPROTEIN"/>
    <property type="match status" value="1"/>
</dbReference>
<dbReference type="Proteomes" id="UP000790580">
    <property type="component" value="Unassembled WGS sequence"/>
</dbReference>
<name>A0ABS6JS26_9BACI</name>
<dbReference type="InterPro" id="IPR058780">
    <property type="entry name" value="YhfM-like_dom"/>
</dbReference>
<reference evidence="2 3" key="1">
    <citation type="submission" date="2021-06" db="EMBL/GenBank/DDBJ databases">
        <title>Bacillus sp. RD4P76, an endophyte from a halophyte.</title>
        <authorList>
            <person name="Sun J.-Q."/>
        </authorList>
    </citation>
    <scope>NUCLEOTIDE SEQUENCE [LARGE SCALE GENOMIC DNA]</scope>
    <source>
        <strain evidence="2 3">JCM 17098</strain>
    </source>
</reference>
<protein>
    <recommendedName>
        <fullName evidence="1">YhfM-like domain-containing protein</fullName>
    </recommendedName>
</protein>